<comment type="caution">
    <text evidence="5">The sequence shown here is derived from an EMBL/GenBank/DDBJ whole genome shotgun (WGS) entry which is preliminary data.</text>
</comment>
<sequence>MTQNDRAMRETSRRETATGSTRDMSFGLEEALDGELPRETVERMRRHTDDCPECADEWERLRRLKELVRRSCADRAPSDLRARIADTCRTITVTTTSTSTTTEADGSTVRVTRSTTTRRTLPPA</sequence>
<keyword evidence="1" id="KW-0805">Transcription regulation</keyword>
<keyword evidence="2" id="KW-0804">Transcription</keyword>
<evidence type="ECO:0000259" key="4">
    <source>
        <dbReference type="Pfam" id="PF13490"/>
    </source>
</evidence>
<dbReference type="Gene3D" id="1.10.10.1320">
    <property type="entry name" value="Anti-sigma factor, zinc-finger domain"/>
    <property type="match status" value="1"/>
</dbReference>
<keyword evidence="6" id="KW-1185">Reference proteome</keyword>
<feature type="compositionally biased region" description="Basic and acidic residues" evidence="3">
    <location>
        <begin position="1"/>
        <end position="16"/>
    </location>
</feature>
<dbReference type="NCBIfam" id="TIGR03988">
    <property type="entry name" value="antisig_RsrA"/>
    <property type="match status" value="1"/>
</dbReference>
<dbReference type="InterPro" id="IPR027383">
    <property type="entry name" value="Znf_put"/>
</dbReference>
<dbReference type="Pfam" id="PF13490">
    <property type="entry name" value="zf-HC2"/>
    <property type="match status" value="1"/>
</dbReference>
<dbReference type="Proteomes" id="UP000274327">
    <property type="component" value="Unassembled WGS sequence"/>
</dbReference>
<feature type="domain" description="Putative zinc-finger" evidence="4">
    <location>
        <begin position="30"/>
        <end position="55"/>
    </location>
</feature>
<feature type="region of interest" description="Disordered" evidence="3">
    <location>
        <begin position="1"/>
        <end position="34"/>
    </location>
</feature>
<proteinExistence type="predicted"/>
<evidence type="ECO:0000313" key="5">
    <source>
        <dbReference type="EMBL" id="RRR17480.1"/>
    </source>
</evidence>
<evidence type="ECO:0000256" key="2">
    <source>
        <dbReference type="ARBA" id="ARBA00023163"/>
    </source>
</evidence>
<dbReference type="AlphaFoldDB" id="A0A426SH85"/>
<dbReference type="GeneID" id="78122146"/>
<name>A0A426SH85_9MICO</name>
<accession>A0A426SH85</accession>
<dbReference type="InterPro" id="IPR024020">
    <property type="entry name" value="Anit_sigma_mycothiol_RsrA"/>
</dbReference>
<protein>
    <submittedName>
        <fullName evidence="5">Mycothiol system anti-sigma-R factor</fullName>
    </submittedName>
</protein>
<organism evidence="5 6">
    <name type="scientific">Brachybacterium paraconglomeratum</name>
    <dbReference type="NCBI Taxonomy" id="173362"/>
    <lineage>
        <taxon>Bacteria</taxon>
        <taxon>Bacillati</taxon>
        <taxon>Actinomycetota</taxon>
        <taxon>Actinomycetes</taxon>
        <taxon>Micrococcales</taxon>
        <taxon>Dermabacteraceae</taxon>
        <taxon>Brachybacterium</taxon>
    </lineage>
</organism>
<evidence type="ECO:0000256" key="1">
    <source>
        <dbReference type="ARBA" id="ARBA00023015"/>
    </source>
</evidence>
<dbReference type="RefSeq" id="WP_126988479.1">
    <property type="nucleotide sequence ID" value="NZ_JBITWK010000014.1"/>
</dbReference>
<reference evidence="5 6" key="1">
    <citation type="submission" date="2018-07" db="EMBL/GenBank/DDBJ databases">
        <title>Brachybacteriurn paraconglorneratum KCTC 9916.</title>
        <authorList>
            <person name="Li Y."/>
        </authorList>
    </citation>
    <scope>NUCLEOTIDE SEQUENCE [LARGE SCALE GENOMIC DNA]</scope>
    <source>
        <strain evidence="5 6">KCTC 9916</strain>
    </source>
</reference>
<feature type="region of interest" description="Disordered" evidence="3">
    <location>
        <begin position="97"/>
        <end position="124"/>
    </location>
</feature>
<dbReference type="InterPro" id="IPR041916">
    <property type="entry name" value="Anti_sigma_zinc_sf"/>
</dbReference>
<evidence type="ECO:0000256" key="3">
    <source>
        <dbReference type="SAM" id="MobiDB-lite"/>
    </source>
</evidence>
<evidence type="ECO:0000313" key="6">
    <source>
        <dbReference type="Proteomes" id="UP000274327"/>
    </source>
</evidence>
<dbReference type="EMBL" id="QOCI01000013">
    <property type="protein sequence ID" value="RRR17480.1"/>
    <property type="molecule type" value="Genomic_DNA"/>
</dbReference>
<gene>
    <name evidence="5" type="primary">rsrA</name>
    <name evidence="5" type="ORF">DS079_14085</name>
</gene>